<evidence type="ECO:0000313" key="2">
    <source>
        <dbReference type="Proteomes" id="UP000236000"/>
    </source>
</evidence>
<reference evidence="1 2" key="1">
    <citation type="journal article" date="2017" name="BMC Genomics">
        <title>Genome sequencing of 39 Akkermansia muciniphila isolates reveals its population structure, genomic and functional diverisity, and global distribution in mammalian gut microbiotas.</title>
        <authorList>
            <person name="Guo X."/>
            <person name="Li S."/>
            <person name="Zhang J."/>
            <person name="Wu F."/>
            <person name="Li X."/>
            <person name="Wu D."/>
            <person name="Zhang M."/>
            <person name="Ou Z."/>
            <person name="Jie Z."/>
            <person name="Yan Q."/>
            <person name="Li P."/>
            <person name="Yi J."/>
            <person name="Peng Y."/>
        </authorList>
    </citation>
    <scope>NUCLEOTIDE SEQUENCE [LARGE SCALE GENOMIC DNA]</scope>
    <source>
        <strain evidence="1 2">GP24</strain>
    </source>
</reference>
<comment type="caution">
    <text evidence="1">The sequence shown here is derived from an EMBL/GenBank/DDBJ whole genome shotgun (WGS) entry which is preliminary data.</text>
</comment>
<dbReference type="EMBL" id="PJKA01000013">
    <property type="protein sequence ID" value="PNC17334.1"/>
    <property type="molecule type" value="Genomic_DNA"/>
</dbReference>
<organism evidence="1 2">
    <name type="scientific">Akkermansia muciniphila</name>
    <dbReference type="NCBI Taxonomy" id="239935"/>
    <lineage>
        <taxon>Bacteria</taxon>
        <taxon>Pseudomonadati</taxon>
        <taxon>Verrucomicrobiota</taxon>
        <taxon>Verrucomicrobiia</taxon>
        <taxon>Verrucomicrobiales</taxon>
        <taxon>Akkermansiaceae</taxon>
        <taxon>Akkermansia</taxon>
    </lineage>
</organism>
<dbReference type="RefSeq" id="WP_102715787.1">
    <property type="nucleotide sequence ID" value="NZ_PJKA01000013.1"/>
</dbReference>
<proteinExistence type="predicted"/>
<sequence length="111" mass="12936">MIIERITNHLRESGFTVYKAGNDSDIERKPCVVIGMAGYTQPWLPLPAREYTLSVILLNNRSDPEMERNLVEALSRLDCGERCDFFNITDYSATLDDDDWITTWTIRYIER</sequence>
<protein>
    <submittedName>
        <fullName evidence="1">Uncharacterized protein</fullName>
    </submittedName>
</protein>
<evidence type="ECO:0000313" key="1">
    <source>
        <dbReference type="EMBL" id="PNC17334.1"/>
    </source>
</evidence>
<gene>
    <name evidence="1" type="ORF">CXU22_12035</name>
</gene>
<dbReference type="AlphaFoldDB" id="A0A2N8HBT2"/>
<name>A0A2N8HBT2_9BACT</name>
<accession>A0A2N8HBT2</accession>
<dbReference type="Proteomes" id="UP000236000">
    <property type="component" value="Unassembled WGS sequence"/>
</dbReference>